<dbReference type="Gene3D" id="3.30.70.1290">
    <property type="entry name" value="Transposase IS200-like"/>
    <property type="match status" value="1"/>
</dbReference>
<dbReference type="Proteomes" id="UP000000925">
    <property type="component" value="Chromosome"/>
</dbReference>
<evidence type="ECO:0000313" key="2">
    <source>
        <dbReference type="EMBL" id="ADE55887.1"/>
    </source>
</evidence>
<dbReference type="KEGG" id="caa:Caka_2874"/>
<dbReference type="PANTHER" id="PTHR36966">
    <property type="entry name" value="REP-ASSOCIATED TYROSINE TRANSPOSASE"/>
    <property type="match status" value="1"/>
</dbReference>
<dbReference type="InterPro" id="IPR052715">
    <property type="entry name" value="RAYT_transposase"/>
</dbReference>
<reference evidence="2 3" key="1">
    <citation type="journal article" date="2010" name="Stand. Genomic Sci.">
        <title>Complete genome sequence of Coraliomargarita akajimensis type strain (04OKA010-24).</title>
        <authorList>
            <person name="Mavromatis K."/>
            <person name="Abt B."/>
            <person name="Brambilla E."/>
            <person name="Lapidus A."/>
            <person name="Copeland A."/>
            <person name="Deshpande S."/>
            <person name="Nolan M."/>
            <person name="Lucas S."/>
            <person name="Tice H."/>
            <person name="Cheng J.F."/>
            <person name="Han C."/>
            <person name="Detter J.C."/>
            <person name="Woyke T."/>
            <person name="Goodwin L."/>
            <person name="Pitluck S."/>
            <person name="Held B."/>
            <person name="Brettin T."/>
            <person name="Tapia R."/>
            <person name="Ivanova N."/>
            <person name="Mikhailova N."/>
            <person name="Pati A."/>
            <person name="Liolios K."/>
            <person name="Chen A."/>
            <person name="Palaniappan K."/>
            <person name="Land M."/>
            <person name="Hauser L."/>
            <person name="Chang Y.J."/>
            <person name="Jeffries C.D."/>
            <person name="Rohde M."/>
            <person name="Goker M."/>
            <person name="Bristow J."/>
            <person name="Eisen J.A."/>
            <person name="Markowitz V."/>
            <person name="Hugenholtz P."/>
            <person name="Klenk H.P."/>
            <person name="Kyrpides N.C."/>
        </authorList>
    </citation>
    <scope>NUCLEOTIDE SEQUENCE [LARGE SCALE GENOMIC DNA]</scope>
    <source>
        <strain evidence="3">DSM 45221 / IAM 15411 / JCM 23193 / KCTC 12865</strain>
    </source>
</reference>
<sequence length="154" mass="18055">MPSFSRRRLKHDTPAWVDDGAIYFITINCEIRGYNSLATDSCASAIRTAAHNYTVNQKWHPILVVIMPDHIHMLVSLNTAHYRIQQILGPWKSYLRKTAGINWQQGFFEHRIRNEDSLREKIRYLCLNPVRAGLVENGCDWKYTWDTDEILSDY</sequence>
<dbReference type="SMART" id="SM01321">
    <property type="entry name" value="Y1_Tnp"/>
    <property type="match status" value="1"/>
</dbReference>
<dbReference type="eggNOG" id="COG1943">
    <property type="taxonomic scope" value="Bacteria"/>
</dbReference>
<dbReference type="RefSeq" id="WP_013044609.1">
    <property type="nucleotide sequence ID" value="NC_014008.1"/>
</dbReference>
<dbReference type="OrthoDB" id="9815389at2"/>
<dbReference type="NCBIfam" id="NF047646">
    <property type="entry name" value="REP_Tyr_transpos"/>
    <property type="match status" value="1"/>
</dbReference>
<protein>
    <recommendedName>
        <fullName evidence="1">Transposase IS200-like domain-containing protein</fullName>
    </recommendedName>
</protein>
<dbReference type="AlphaFoldDB" id="D5ER43"/>
<evidence type="ECO:0000259" key="1">
    <source>
        <dbReference type="SMART" id="SM01321"/>
    </source>
</evidence>
<organism evidence="2 3">
    <name type="scientific">Coraliomargarita akajimensis (strain DSM 45221 / IAM 15411 / JCM 23193 / KCTC 12865 / 04OKA010-24)</name>
    <dbReference type="NCBI Taxonomy" id="583355"/>
    <lineage>
        <taxon>Bacteria</taxon>
        <taxon>Pseudomonadati</taxon>
        <taxon>Verrucomicrobiota</taxon>
        <taxon>Opitutia</taxon>
        <taxon>Puniceicoccales</taxon>
        <taxon>Coraliomargaritaceae</taxon>
        <taxon>Coraliomargarita</taxon>
    </lineage>
</organism>
<dbReference type="GO" id="GO:0004803">
    <property type="term" value="F:transposase activity"/>
    <property type="evidence" value="ECO:0007669"/>
    <property type="project" value="InterPro"/>
</dbReference>
<evidence type="ECO:0000313" key="3">
    <source>
        <dbReference type="Proteomes" id="UP000000925"/>
    </source>
</evidence>
<dbReference type="GO" id="GO:0043565">
    <property type="term" value="F:sequence-specific DNA binding"/>
    <property type="evidence" value="ECO:0007669"/>
    <property type="project" value="TreeGrafter"/>
</dbReference>
<name>D5ER43_CORAD</name>
<dbReference type="PANTHER" id="PTHR36966:SF1">
    <property type="entry name" value="REP-ASSOCIATED TYROSINE TRANSPOSASE"/>
    <property type="match status" value="1"/>
</dbReference>
<dbReference type="HOGENOM" id="CLU_1650413_0_0_0"/>
<keyword evidence="3" id="KW-1185">Reference proteome</keyword>
<accession>D5ER43</accession>
<proteinExistence type="predicted"/>
<dbReference type="InterPro" id="IPR036515">
    <property type="entry name" value="Transposase_17_sf"/>
</dbReference>
<gene>
    <name evidence="2" type="ordered locus">Caka_2874</name>
</gene>
<dbReference type="GO" id="GO:0006313">
    <property type="term" value="P:DNA transposition"/>
    <property type="evidence" value="ECO:0007669"/>
    <property type="project" value="InterPro"/>
</dbReference>
<feature type="domain" description="Transposase IS200-like" evidence="1">
    <location>
        <begin position="18"/>
        <end position="128"/>
    </location>
</feature>
<dbReference type="SUPFAM" id="SSF143422">
    <property type="entry name" value="Transposase IS200-like"/>
    <property type="match status" value="1"/>
</dbReference>
<dbReference type="STRING" id="583355.Caka_2874"/>
<dbReference type="InterPro" id="IPR002686">
    <property type="entry name" value="Transposase_17"/>
</dbReference>
<dbReference type="EMBL" id="CP001998">
    <property type="protein sequence ID" value="ADE55887.1"/>
    <property type="molecule type" value="Genomic_DNA"/>
</dbReference>